<dbReference type="GO" id="GO:0000785">
    <property type="term" value="C:chromatin"/>
    <property type="evidence" value="ECO:0007669"/>
    <property type="project" value="UniProtKB-ARBA"/>
</dbReference>
<evidence type="ECO:0000256" key="1">
    <source>
        <dbReference type="ARBA" id="ARBA00004123"/>
    </source>
</evidence>
<feature type="domain" description="C2H2-type" evidence="11">
    <location>
        <begin position="23"/>
        <end position="50"/>
    </location>
</feature>
<feature type="domain" description="C2H2-type" evidence="11">
    <location>
        <begin position="470"/>
        <end position="493"/>
    </location>
</feature>
<dbReference type="GO" id="GO:0043565">
    <property type="term" value="F:sequence-specific DNA binding"/>
    <property type="evidence" value="ECO:0007669"/>
    <property type="project" value="UniProtKB-ARBA"/>
</dbReference>
<dbReference type="GO" id="GO:0040029">
    <property type="term" value="P:epigenetic regulation of gene expression"/>
    <property type="evidence" value="ECO:0007669"/>
    <property type="project" value="UniProtKB-ARBA"/>
</dbReference>
<feature type="domain" description="C2H2-type" evidence="11">
    <location>
        <begin position="82"/>
        <end position="110"/>
    </location>
</feature>
<feature type="domain" description="C2H2-type" evidence="11">
    <location>
        <begin position="414"/>
        <end position="441"/>
    </location>
</feature>
<keyword evidence="4 10" id="KW-0863">Zinc-finger</keyword>
<dbReference type="AlphaFoldDB" id="A0AAV1J5V1"/>
<comment type="subcellular location">
    <subcellularLocation>
        <location evidence="1">Nucleus</location>
    </subcellularLocation>
</comment>
<comment type="caution">
    <text evidence="12">The sequence shown here is derived from an EMBL/GenBank/DDBJ whole genome shotgun (WGS) entry which is preliminary data.</text>
</comment>
<protein>
    <recommendedName>
        <fullName evidence="11">C2H2-type domain-containing protein</fullName>
    </recommendedName>
</protein>
<evidence type="ECO:0000259" key="11">
    <source>
        <dbReference type="PROSITE" id="PS50157"/>
    </source>
</evidence>
<keyword evidence="9" id="KW-0539">Nucleus</keyword>
<dbReference type="PANTHER" id="PTHR24379:SF121">
    <property type="entry name" value="C2H2-TYPE DOMAIN-CONTAINING PROTEIN"/>
    <property type="match status" value="1"/>
</dbReference>
<evidence type="ECO:0000256" key="5">
    <source>
        <dbReference type="ARBA" id="ARBA00022833"/>
    </source>
</evidence>
<keyword evidence="7" id="KW-0238">DNA-binding</keyword>
<feature type="domain" description="C2H2-type" evidence="11">
    <location>
        <begin position="301"/>
        <end position="326"/>
    </location>
</feature>
<dbReference type="Gene3D" id="3.30.160.60">
    <property type="entry name" value="Classic Zinc Finger"/>
    <property type="match status" value="8"/>
</dbReference>
<dbReference type="EMBL" id="CAVLEF010000005">
    <property type="protein sequence ID" value="CAK1543786.1"/>
    <property type="molecule type" value="Genomic_DNA"/>
</dbReference>
<dbReference type="SMART" id="SM00355">
    <property type="entry name" value="ZnF_C2H2"/>
    <property type="match status" value="16"/>
</dbReference>
<accession>A0AAV1J5V1</accession>
<dbReference type="Pfam" id="PF13894">
    <property type="entry name" value="zf-C2H2_4"/>
    <property type="match status" value="1"/>
</dbReference>
<dbReference type="GO" id="GO:0005634">
    <property type="term" value="C:nucleus"/>
    <property type="evidence" value="ECO:0007669"/>
    <property type="project" value="UniProtKB-SubCell"/>
</dbReference>
<evidence type="ECO:0000256" key="7">
    <source>
        <dbReference type="ARBA" id="ARBA00023125"/>
    </source>
</evidence>
<feature type="domain" description="C2H2-type" evidence="11">
    <location>
        <begin position="442"/>
        <end position="469"/>
    </location>
</feature>
<evidence type="ECO:0000256" key="4">
    <source>
        <dbReference type="ARBA" id="ARBA00022771"/>
    </source>
</evidence>
<dbReference type="GO" id="GO:0003682">
    <property type="term" value="F:chromatin binding"/>
    <property type="evidence" value="ECO:0007669"/>
    <property type="project" value="UniProtKB-ARBA"/>
</dbReference>
<dbReference type="SUPFAM" id="SSF57667">
    <property type="entry name" value="beta-beta-alpha zinc fingers"/>
    <property type="match status" value="4"/>
</dbReference>
<reference evidence="12 13" key="1">
    <citation type="submission" date="2023-11" db="EMBL/GenBank/DDBJ databases">
        <authorList>
            <person name="Okamura Y."/>
        </authorList>
    </citation>
    <scope>NUCLEOTIDE SEQUENCE [LARGE SCALE GENOMIC DNA]</scope>
</reference>
<evidence type="ECO:0000313" key="12">
    <source>
        <dbReference type="EMBL" id="CAK1543786.1"/>
    </source>
</evidence>
<sequence length="654" mass="75994">MALTIGSNKFELKLTTIDLVGGIFCNVCKATFRNKVEYDIHFRSHSGRSSIVYTCVICHKDFNLYACFRGHCYNNHVIKNRYTCEHCNKHFSKLQSLQEHNKSKHMIKCPDCNDSFLNKKELNIHRVIIHKEEHEEQTCRVCHSEIRTLEECKEHIDLHRQYVYSCPICQEEIAYIEDSVKHLKTHFSIYDSDDAALTPENVLEQLCAISCSICSVVCPNRVEFDSHFSSVHADKDIIYTCIVCGKEFDKYSQFRLHINRHYTDNKFECDTCNEPFSCLSKLVAHVSGCAGATDRKKHKPYVCFHCGHRYFMEHSLFKHISDAHNGFDFRCKEPGCDLVFEKRRDLLLHSRQHNSKVQNWCRQCGQDFISLAACKEHLEVHKKNNHTCIICNKNYTEMTYLLKHIVFHFKTKVYVCKECGKTYSAKRRLLQHMKTHSTIKIHACTHCPKTFAKSSHLLQHLPIHTGEKSFQCTICDKKFTCSANLNKHQGKMHLVPSNKPTDNIKAVSAVKRWRLKRSFKKEIEKDLQLFESEKVIDPKVHILTSIIEEPHTNPNLPAPNSDIVPLEYGPEIMTVAIDDHMLPHIDPLLTIRTEETMPQQNICLEGGQTFVDMQNYDFNQTDIESQNWAPPMLTKVYCSYEDTNCMTIVNTDIF</sequence>
<dbReference type="GO" id="GO:0008270">
    <property type="term" value="F:zinc ion binding"/>
    <property type="evidence" value="ECO:0007669"/>
    <property type="project" value="UniProtKB-KW"/>
</dbReference>
<keyword evidence="6" id="KW-0805">Transcription regulation</keyword>
<keyword evidence="2" id="KW-0479">Metal-binding</keyword>
<gene>
    <name evidence="12" type="ORF">LNINA_LOCUS3581</name>
</gene>
<dbReference type="InterPro" id="IPR036236">
    <property type="entry name" value="Znf_C2H2_sf"/>
</dbReference>
<keyword evidence="3" id="KW-0677">Repeat</keyword>
<proteinExistence type="predicted"/>
<evidence type="ECO:0000256" key="2">
    <source>
        <dbReference type="ARBA" id="ARBA00022723"/>
    </source>
</evidence>
<organism evidence="12 13">
    <name type="scientific">Leptosia nina</name>
    <dbReference type="NCBI Taxonomy" id="320188"/>
    <lineage>
        <taxon>Eukaryota</taxon>
        <taxon>Metazoa</taxon>
        <taxon>Ecdysozoa</taxon>
        <taxon>Arthropoda</taxon>
        <taxon>Hexapoda</taxon>
        <taxon>Insecta</taxon>
        <taxon>Pterygota</taxon>
        <taxon>Neoptera</taxon>
        <taxon>Endopterygota</taxon>
        <taxon>Lepidoptera</taxon>
        <taxon>Glossata</taxon>
        <taxon>Ditrysia</taxon>
        <taxon>Papilionoidea</taxon>
        <taxon>Pieridae</taxon>
        <taxon>Pierinae</taxon>
        <taxon>Leptosia</taxon>
    </lineage>
</organism>
<dbReference type="FunFam" id="3.30.160.60:FF:000003">
    <property type="entry name" value="Zinc finger protein 3 homolog"/>
    <property type="match status" value="1"/>
</dbReference>
<evidence type="ECO:0000256" key="10">
    <source>
        <dbReference type="PROSITE-ProRule" id="PRU00042"/>
    </source>
</evidence>
<feature type="domain" description="C2H2-type" evidence="11">
    <location>
        <begin position="329"/>
        <end position="358"/>
    </location>
</feature>
<dbReference type="FunFam" id="3.30.160.60:FF:000690">
    <property type="entry name" value="Zinc finger protein 354C"/>
    <property type="match status" value="1"/>
</dbReference>
<keyword evidence="13" id="KW-1185">Reference proteome</keyword>
<dbReference type="PROSITE" id="PS00028">
    <property type="entry name" value="ZINC_FINGER_C2H2_1"/>
    <property type="match status" value="11"/>
</dbReference>
<dbReference type="Pfam" id="PF00096">
    <property type="entry name" value="zf-C2H2"/>
    <property type="match status" value="1"/>
</dbReference>
<dbReference type="Proteomes" id="UP001497472">
    <property type="component" value="Unassembled WGS sequence"/>
</dbReference>
<dbReference type="PROSITE" id="PS50157">
    <property type="entry name" value="ZINC_FINGER_C2H2_2"/>
    <property type="match status" value="10"/>
</dbReference>
<evidence type="ECO:0000256" key="3">
    <source>
        <dbReference type="ARBA" id="ARBA00022737"/>
    </source>
</evidence>
<evidence type="ECO:0000313" key="13">
    <source>
        <dbReference type="Proteomes" id="UP001497472"/>
    </source>
</evidence>
<feature type="domain" description="C2H2-type" evidence="11">
    <location>
        <begin position="386"/>
        <end position="413"/>
    </location>
</feature>
<name>A0AAV1J5V1_9NEOP</name>
<feature type="domain" description="C2H2-type" evidence="11">
    <location>
        <begin position="107"/>
        <end position="135"/>
    </location>
</feature>
<dbReference type="PANTHER" id="PTHR24379">
    <property type="entry name" value="KRAB AND ZINC FINGER DOMAIN-CONTAINING"/>
    <property type="match status" value="1"/>
</dbReference>
<dbReference type="InterPro" id="IPR013087">
    <property type="entry name" value="Znf_C2H2_type"/>
</dbReference>
<evidence type="ECO:0000256" key="8">
    <source>
        <dbReference type="ARBA" id="ARBA00023163"/>
    </source>
</evidence>
<feature type="domain" description="C2H2-type" evidence="11">
    <location>
        <begin position="239"/>
        <end position="266"/>
    </location>
</feature>
<keyword evidence="5" id="KW-0862">Zinc</keyword>
<evidence type="ECO:0000256" key="6">
    <source>
        <dbReference type="ARBA" id="ARBA00023015"/>
    </source>
</evidence>
<keyword evidence="8" id="KW-0804">Transcription</keyword>
<dbReference type="FunFam" id="3.30.160.60:FF:000045">
    <property type="entry name" value="ZFP69 zinc finger protein B"/>
    <property type="match status" value="1"/>
</dbReference>
<evidence type="ECO:0000256" key="9">
    <source>
        <dbReference type="ARBA" id="ARBA00023242"/>
    </source>
</evidence>